<evidence type="ECO:0000313" key="2">
    <source>
        <dbReference type="EMBL" id="KAL3314679.1"/>
    </source>
</evidence>
<comment type="caution">
    <text evidence="2">The sequence shown here is derived from an EMBL/GenBank/DDBJ whole genome shotgun (WGS) entry which is preliminary data.</text>
</comment>
<protein>
    <submittedName>
        <fullName evidence="2">Uncharacterized protein</fullName>
    </submittedName>
</protein>
<evidence type="ECO:0000313" key="3">
    <source>
        <dbReference type="Proteomes" id="UP001626550"/>
    </source>
</evidence>
<organism evidence="2 3">
    <name type="scientific">Cichlidogyrus casuarinus</name>
    <dbReference type="NCBI Taxonomy" id="1844966"/>
    <lineage>
        <taxon>Eukaryota</taxon>
        <taxon>Metazoa</taxon>
        <taxon>Spiralia</taxon>
        <taxon>Lophotrochozoa</taxon>
        <taxon>Platyhelminthes</taxon>
        <taxon>Monogenea</taxon>
        <taxon>Monopisthocotylea</taxon>
        <taxon>Dactylogyridea</taxon>
        <taxon>Ancyrocephalidae</taxon>
        <taxon>Cichlidogyrus</taxon>
    </lineage>
</organism>
<feature type="region of interest" description="Disordered" evidence="1">
    <location>
        <begin position="1"/>
        <end position="21"/>
    </location>
</feature>
<sequence>MESKLDPCDGTEVGNKNSSKFISLPRSAAPVTQQRTVYTSLPQQISSTTGFVSPSPLVNQHTLVHHVSQAATATTPIAQYGGTGPVISTVPSTQQMIYLPNGQLVSMAHAVSPTMAVRPATAAANSLVLASPMMSSPTLIAPHAQHLAPGPIMLQPYTAGVARPFFTVGTVPMVQHGAASGEVILGHRSHALPCNASSIIPPQPMHNGQSVLLPHYQMHPQLAQQLVVMQGNRNYAQCSTAGGHAVVLAGSNTMQPVATAGQVIIP</sequence>
<dbReference type="Proteomes" id="UP001626550">
    <property type="component" value="Unassembled WGS sequence"/>
</dbReference>
<dbReference type="AlphaFoldDB" id="A0ABD2Q525"/>
<proteinExistence type="predicted"/>
<evidence type="ECO:0000256" key="1">
    <source>
        <dbReference type="SAM" id="MobiDB-lite"/>
    </source>
</evidence>
<reference evidence="2 3" key="1">
    <citation type="submission" date="2024-11" db="EMBL/GenBank/DDBJ databases">
        <title>Adaptive evolution of stress response genes in parasites aligns with host niche diversity.</title>
        <authorList>
            <person name="Hahn C."/>
            <person name="Resl P."/>
        </authorList>
    </citation>
    <scope>NUCLEOTIDE SEQUENCE [LARGE SCALE GENOMIC DNA]</scope>
    <source>
        <strain evidence="2">EGGRZ-B1_66</strain>
        <tissue evidence="2">Body</tissue>
    </source>
</reference>
<gene>
    <name evidence="2" type="ORF">Ciccas_006696</name>
</gene>
<dbReference type="EMBL" id="JBJKFK010000933">
    <property type="protein sequence ID" value="KAL3314679.1"/>
    <property type="molecule type" value="Genomic_DNA"/>
</dbReference>
<accession>A0ABD2Q525</accession>
<name>A0ABD2Q525_9PLAT</name>
<keyword evidence="3" id="KW-1185">Reference proteome</keyword>